<dbReference type="STRING" id="7897.ENSLACP00000007700"/>
<dbReference type="PANTHER" id="PTHR15904:SF18">
    <property type="entry name" value="PROTEIN FAM13A"/>
    <property type="match status" value="1"/>
</dbReference>
<reference evidence="2" key="2">
    <citation type="submission" date="2025-08" db="UniProtKB">
        <authorList>
            <consortium name="Ensembl"/>
        </authorList>
    </citation>
    <scope>IDENTIFICATION</scope>
</reference>
<protein>
    <recommendedName>
        <fullName evidence="1">Rho-GAP domain-containing protein</fullName>
    </recommendedName>
</protein>
<dbReference type="HOGENOM" id="CLU_015883_3_0_1"/>
<dbReference type="PROSITE" id="PS50238">
    <property type="entry name" value="RHOGAP"/>
    <property type="match status" value="1"/>
</dbReference>
<dbReference type="EMBL" id="AFYH01157707">
    <property type="status" value="NOT_ANNOTATED_CDS"/>
    <property type="molecule type" value="Genomic_DNA"/>
</dbReference>
<dbReference type="GO" id="GO:0007165">
    <property type="term" value="P:signal transduction"/>
    <property type="evidence" value="ECO:0007669"/>
    <property type="project" value="InterPro"/>
</dbReference>
<dbReference type="Proteomes" id="UP000008672">
    <property type="component" value="Unassembled WGS sequence"/>
</dbReference>
<accession>H3ADH9</accession>
<evidence type="ECO:0000259" key="1">
    <source>
        <dbReference type="PROSITE" id="PS50238"/>
    </source>
</evidence>
<dbReference type="InParanoid" id="H3ADH9"/>
<dbReference type="EMBL" id="AFYH01157701">
    <property type="status" value="NOT_ANNOTATED_CDS"/>
    <property type="molecule type" value="Genomic_DNA"/>
</dbReference>
<dbReference type="EMBL" id="AFYH01157702">
    <property type="status" value="NOT_ANNOTATED_CDS"/>
    <property type="molecule type" value="Genomic_DNA"/>
</dbReference>
<dbReference type="InterPro" id="IPR039102">
    <property type="entry name" value="FAM13"/>
</dbReference>
<dbReference type="OMA" id="QECTERR"/>
<reference evidence="2" key="3">
    <citation type="submission" date="2025-09" db="UniProtKB">
        <authorList>
            <consortium name="Ensembl"/>
        </authorList>
    </citation>
    <scope>IDENTIFICATION</scope>
</reference>
<reference evidence="3" key="1">
    <citation type="submission" date="2011-08" db="EMBL/GenBank/DDBJ databases">
        <title>The draft genome of Latimeria chalumnae.</title>
        <authorList>
            <person name="Di Palma F."/>
            <person name="Alfoldi J."/>
            <person name="Johnson J."/>
            <person name="Berlin A."/>
            <person name="Gnerre S."/>
            <person name="Jaffe D."/>
            <person name="MacCallum I."/>
            <person name="Young S."/>
            <person name="Walker B.J."/>
            <person name="Lander E."/>
            <person name="Lindblad-Toh K."/>
        </authorList>
    </citation>
    <scope>NUCLEOTIDE SEQUENCE [LARGE SCALE GENOMIC DNA]</scope>
    <source>
        <strain evidence="3">Wild caught</strain>
    </source>
</reference>
<evidence type="ECO:0000313" key="3">
    <source>
        <dbReference type="Proteomes" id="UP000008672"/>
    </source>
</evidence>
<dbReference type="AlphaFoldDB" id="H3ADH9"/>
<dbReference type="eggNOG" id="KOG4270">
    <property type="taxonomic scope" value="Eukaryota"/>
</dbReference>
<sequence length="261" mass="29425">CSLLLCSFQQNKAAVRLREDMKKVVSQPLVKQKSLSYRKVFGVSLPDLQQQGLVKEGVPAVLWHMVEYLKETGLKQEGLFRVNGSVKVVEQLRLKLESGEEAELIKDGDVCSVASLLKLFLRELPDGVITSALHPKFMQLYQVHDSNEDVEKGIKGLLVQLPRAHYCLLKYLCCFLTQVAEHCEANRMTIMNLATVFGPNVFHVSSGLEGIKEQEIANKIMAKLLENYTAFFEAKEKKAAEEQVKIITVKVSKHLVFSMNM</sequence>
<organism evidence="2 3">
    <name type="scientific">Latimeria chalumnae</name>
    <name type="common">Coelacanth</name>
    <dbReference type="NCBI Taxonomy" id="7897"/>
    <lineage>
        <taxon>Eukaryota</taxon>
        <taxon>Metazoa</taxon>
        <taxon>Chordata</taxon>
        <taxon>Craniata</taxon>
        <taxon>Vertebrata</taxon>
        <taxon>Euteleostomi</taxon>
        <taxon>Coelacanthiformes</taxon>
        <taxon>Coelacanthidae</taxon>
        <taxon>Latimeria</taxon>
    </lineage>
</organism>
<name>H3ADH9_LATCH</name>
<evidence type="ECO:0000313" key="2">
    <source>
        <dbReference type="Ensembl" id="ENSLACP00000007700.1"/>
    </source>
</evidence>
<proteinExistence type="predicted"/>
<dbReference type="EMBL" id="AFYH01157703">
    <property type="status" value="NOT_ANNOTATED_CDS"/>
    <property type="molecule type" value="Genomic_DNA"/>
</dbReference>
<feature type="domain" description="Rho-GAP" evidence="1">
    <location>
        <begin position="43"/>
        <end position="232"/>
    </location>
</feature>
<dbReference type="Gene3D" id="1.10.555.10">
    <property type="entry name" value="Rho GTPase activation protein"/>
    <property type="match status" value="1"/>
</dbReference>
<dbReference type="EMBL" id="AFYH01157704">
    <property type="status" value="NOT_ANNOTATED_CDS"/>
    <property type="molecule type" value="Genomic_DNA"/>
</dbReference>
<dbReference type="EMBL" id="AFYH01157708">
    <property type="status" value="NOT_ANNOTATED_CDS"/>
    <property type="molecule type" value="Genomic_DNA"/>
</dbReference>
<keyword evidence="3" id="KW-1185">Reference proteome</keyword>
<dbReference type="InterPro" id="IPR008936">
    <property type="entry name" value="Rho_GTPase_activation_prot"/>
</dbReference>
<dbReference type="SMART" id="SM00324">
    <property type="entry name" value="RhoGAP"/>
    <property type="match status" value="1"/>
</dbReference>
<dbReference type="Pfam" id="PF00620">
    <property type="entry name" value="RhoGAP"/>
    <property type="match status" value="1"/>
</dbReference>
<dbReference type="EMBL" id="AFYH01157705">
    <property type="status" value="NOT_ANNOTATED_CDS"/>
    <property type="molecule type" value="Genomic_DNA"/>
</dbReference>
<dbReference type="Ensembl" id="ENSLACT00000007764.1">
    <property type="protein sequence ID" value="ENSLACP00000007700.1"/>
    <property type="gene ID" value="ENSLACG00000006822.1"/>
</dbReference>
<dbReference type="SUPFAM" id="SSF48350">
    <property type="entry name" value="GTPase activation domain, GAP"/>
    <property type="match status" value="1"/>
</dbReference>
<dbReference type="PANTHER" id="PTHR15904">
    <property type="entry name" value="FAM13"/>
    <property type="match status" value="1"/>
</dbReference>
<dbReference type="EMBL" id="AFYH01157706">
    <property type="status" value="NOT_ANNOTATED_CDS"/>
    <property type="molecule type" value="Genomic_DNA"/>
</dbReference>
<dbReference type="GeneTree" id="ENSGT00950000183033"/>
<dbReference type="InterPro" id="IPR000198">
    <property type="entry name" value="RhoGAP_dom"/>
</dbReference>